<accession>A0A0F9M5R5</accession>
<sequence>MNQHRGTLADCKGKARDRHRDGCRVKLERMLKVPFNLRSLRNGDTFRISWDHPDMVGSGPYESDQNHFGITYYIN</sequence>
<evidence type="ECO:0000313" key="1">
    <source>
        <dbReference type="EMBL" id="KKM71995.1"/>
    </source>
</evidence>
<dbReference type="EMBL" id="LAZR01009543">
    <property type="protein sequence ID" value="KKM71995.1"/>
    <property type="molecule type" value="Genomic_DNA"/>
</dbReference>
<name>A0A0F9M5R5_9ZZZZ</name>
<proteinExistence type="predicted"/>
<gene>
    <name evidence="1" type="ORF">LCGC14_1425000</name>
</gene>
<reference evidence="1" key="1">
    <citation type="journal article" date="2015" name="Nature">
        <title>Complex archaea that bridge the gap between prokaryotes and eukaryotes.</title>
        <authorList>
            <person name="Spang A."/>
            <person name="Saw J.H."/>
            <person name="Jorgensen S.L."/>
            <person name="Zaremba-Niedzwiedzka K."/>
            <person name="Martijn J."/>
            <person name="Lind A.E."/>
            <person name="van Eijk R."/>
            <person name="Schleper C."/>
            <person name="Guy L."/>
            <person name="Ettema T.J."/>
        </authorList>
    </citation>
    <scope>NUCLEOTIDE SEQUENCE</scope>
</reference>
<protein>
    <submittedName>
        <fullName evidence="1">Uncharacterized protein</fullName>
    </submittedName>
</protein>
<dbReference type="AlphaFoldDB" id="A0A0F9M5R5"/>
<comment type="caution">
    <text evidence="1">The sequence shown here is derived from an EMBL/GenBank/DDBJ whole genome shotgun (WGS) entry which is preliminary data.</text>
</comment>
<organism evidence="1">
    <name type="scientific">marine sediment metagenome</name>
    <dbReference type="NCBI Taxonomy" id="412755"/>
    <lineage>
        <taxon>unclassified sequences</taxon>
        <taxon>metagenomes</taxon>
        <taxon>ecological metagenomes</taxon>
    </lineage>
</organism>